<sequence>MINAAIITSTLETVSERCADPKGRIFARLYALDARFEPLFVMDTDGGVRGSMLETSLNCMIGVAEGQSETPRLLIEAARMIHDGYGLTPAEVDLMFVAMRDVFREIMADDWTGQVDAEWTALLAELAAIGAEA</sequence>
<dbReference type="GO" id="GO:0020037">
    <property type="term" value="F:heme binding"/>
    <property type="evidence" value="ECO:0007669"/>
    <property type="project" value="InterPro"/>
</dbReference>
<dbReference type="CDD" id="cd01040">
    <property type="entry name" value="Mb-like"/>
    <property type="match status" value="1"/>
</dbReference>
<dbReference type="EMBL" id="ARYL01000007">
    <property type="protein sequence ID" value="KDA03195.1"/>
    <property type="molecule type" value="Genomic_DNA"/>
</dbReference>
<dbReference type="AlphaFoldDB" id="A0A059G9C8"/>
<dbReference type="OrthoDB" id="7594567at2"/>
<keyword evidence="2" id="KW-1185">Reference proteome</keyword>
<name>A0A059G9C8_9PROT</name>
<dbReference type="Gene3D" id="1.10.490.10">
    <property type="entry name" value="Globins"/>
    <property type="match status" value="1"/>
</dbReference>
<protein>
    <submittedName>
        <fullName evidence="1">Globin domain-containing protein</fullName>
    </submittedName>
</protein>
<dbReference type="InterPro" id="IPR012292">
    <property type="entry name" value="Globin/Proto"/>
</dbReference>
<evidence type="ECO:0000313" key="2">
    <source>
        <dbReference type="Proteomes" id="UP000024942"/>
    </source>
</evidence>
<dbReference type="STRING" id="1280953.HOC_06143"/>
<dbReference type="SUPFAM" id="SSF46458">
    <property type="entry name" value="Globin-like"/>
    <property type="match status" value="1"/>
</dbReference>
<dbReference type="InterPro" id="IPR009050">
    <property type="entry name" value="Globin-like_sf"/>
</dbReference>
<dbReference type="RefSeq" id="WP_035536767.1">
    <property type="nucleotide sequence ID" value="NZ_ARYL01000007.1"/>
</dbReference>
<evidence type="ECO:0000313" key="1">
    <source>
        <dbReference type="EMBL" id="KDA03195.1"/>
    </source>
</evidence>
<proteinExistence type="predicted"/>
<dbReference type="PATRIC" id="fig|1280953.3.peg.1240"/>
<organism evidence="1 2">
    <name type="scientific">Hyphomonas oceanitis SCH89</name>
    <dbReference type="NCBI Taxonomy" id="1280953"/>
    <lineage>
        <taxon>Bacteria</taxon>
        <taxon>Pseudomonadati</taxon>
        <taxon>Pseudomonadota</taxon>
        <taxon>Alphaproteobacteria</taxon>
        <taxon>Hyphomonadales</taxon>
        <taxon>Hyphomonadaceae</taxon>
        <taxon>Hyphomonas</taxon>
    </lineage>
</organism>
<comment type="caution">
    <text evidence="1">The sequence shown here is derived from an EMBL/GenBank/DDBJ whole genome shotgun (WGS) entry which is preliminary data.</text>
</comment>
<dbReference type="InterPro" id="IPR044399">
    <property type="entry name" value="Mb-like_M"/>
</dbReference>
<dbReference type="Proteomes" id="UP000024942">
    <property type="component" value="Unassembled WGS sequence"/>
</dbReference>
<dbReference type="eggNOG" id="COG1017">
    <property type="taxonomic scope" value="Bacteria"/>
</dbReference>
<reference evidence="1 2" key="1">
    <citation type="journal article" date="2014" name="Antonie Van Leeuwenhoek">
        <title>Hyphomonas beringensis sp. nov. and Hyphomonas chukchiensis sp. nov., isolated from surface seawater of the Bering Sea and Chukchi Sea.</title>
        <authorList>
            <person name="Li C."/>
            <person name="Lai Q."/>
            <person name="Li G."/>
            <person name="Dong C."/>
            <person name="Wang J."/>
            <person name="Liao Y."/>
            <person name="Shao Z."/>
        </authorList>
    </citation>
    <scope>NUCLEOTIDE SEQUENCE [LARGE SCALE GENOMIC DNA]</scope>
    <source>
        <strain evidence="1 2">SCH89</strain>
    </source>
</reference>
<accession>A0A059G9C8</accession>
<dbReference type="GO" id="GO:0019825">
    <property type="term" value="F:oxygen binding"/>
    <property type="evidence" value="ECO:0007669"/>
    <property type="project" value="InterPro"/>
</dbReference>
<gene>
    <name evidence="1" type="ORF">HOC_06143</name>
</gene>